<sequence length="93" mass="9626">MSRTGSFPLRRIRRLALTASATLLIAGAGHASDTAVSPSAQTGVAVTRAGTANLNLLSAPRSGTPKVPVVSMGRGSWICSPAGFGRRSRCYRN</sequence>
<name>A0A1G8VE95_9RHOB</name>
<accession>A0A1G8VE95</accession>
<evidence type="ECO:0000313" key="3">
    <source>
        <dbReference type="Proteomes" id="UP000199382"/>
    </source>
</evidence>
<organism evidence="2 3">
    <name type="scientific">Aliiruegeria lutimaris</name>
    <dbReference type="NCBI Taxonomy" id="571298"/>
    <lineage>
        <taxon>Bacteria</taxon>
        <taxon>Pseudomonadati</taxon>
        <taxon>Pseudomonadota</taxon>
        <taxon>Alphaproteobacteria</taxon>
        <taxon>Rhodobacterales</taxon>
        <taxon>Roseobacteraceae</taxon>
        <taxon>Aliiruegeria</taxon>
    </lineage>
</organism>
<evidence type="ECO:0000256" key="1">
    <source>
        <dbReference type="SAM" id="SignalP"/>
    </source>
</evidence>
<dbReference type="AlphaFoldDB" id="A0A1G8VE95"/>
<keyword evidence="3" id="KW-1185">Reference proteome</keyword>
<proteinExistence type="predicted"/>
<keyword evidence="1" id="KW-0732">Signal</keyword>
<feature type="chain" id="PRO_5011557787" evidence="1">
    <location>
        <begin position="32"/>
        <end position="93"/>
    </location>
</feature>
<protein>
    <submittedName>
        <fullName evidence="2">Uncharacterized protein</fullName>
    </submittedName>
</protein>
<dbReference type="EMBL" id="FNEK01000021">
    <property type="protein sequence ID" value="SDJ64244.1"/>
    <property type="molecule type" value="Genomic_DNA"/>
</dbReference>
<reference evidence="2 3" key="1">
    <citation type="submission" date="2016-10" db="EMBL/GenBank/DDBJ databases">
        <authorList>
            <person name="de Groot N.N."/>
        </authorList>
    </citation>
    <scope>NUCLEOTIDE SEQUENCE [LARGE SCALE GENOMIC DNA]</scope>
    <source>
        <strain evidence="2 3">DSM 25294</strain>
    </source>
</reference>
<dbReference type="Proteomes" id="UP000199382">
    <property type="component" value="Unassembled WGS sequence"/>
</dbReference>
<evidence type="ECO:0000313" key="2">
    <source>
        <dbReference type="EMBL" id="SDJ64244.1"/>
    </source>
</evidence>
<gene>
    <name evidence="2" type="ORF">SAMN04488026_102120</name>
</gene>
<feature type="signal peptide" evidence="1">
    <location>
        <begin position="1"/>
        <end position="31"/>
    </location>
</feature>